<dbReference type="InterPro" id="IPR003599">
    <property type="entry name" value="Ig_sub"/>
</dbReference>
<feature type="domain" description="Immunoglobulin" evidence="1">
    <location>
        <begin position="114"/>
        <end position="214"/>
    </location>
</feature>
<dbReference type="SMART" id="SM00409">
    <property type="entry name" value="IG"/>
    <property type="match status" value="2"/>
</dbReference>
<dbReference type="Pfam" id="PF07686">
    <property type="entry name" value="V-set"/>
    <property type="match status" value="1"/>
</dbReference>
<protein>
    <recommendedName>
        <fullName evidence="1">Immunoglobulin domain-containing protein</fullName>
    </recommendedName>
</protein>
<evidence type="ECO:0000259" key="1">
    <source>
        <dbReference type="SMART" id="SM00409"/>
    </source>
</evidence>
<dbReference type="AlphaFoldDB" id="A0A5A9NSC7"/>
<feature type="domain" description="Immunoglobulin" evidence="1">
    <location>
        <begin position="1"/>
        <end position="96"/>
    </location>
</feature>
<dbReference type="PANTHER" id="PTHR21063:SF4">
    <property type="entry name" value="CD48 ANTIGEN-RELATED"/>
    <property type="match status" value="1"/>
</dbReference>
<sequence>MEGDTVILHSDVHVRPDDVVMEWRFGPQKALIAVTGSANNGIDGDVLEGKFRNRLTLRNTGSLTVSDTRTTDSGVYQLKIINSTETSYKRFRLTVKKKYLTDAVFVFLCIAGTLKRKFVKEGESVTLETKTEMQNKKIKWFFEDQDTPIAQIDPACNVYSTSDDGVFRDALQLNHETGDLTINSISQEHFGVYKLKIIANDDKISYRRFNVSVDGEKHKSYNIKTSA</sequence>
<comment type="caution">
    <text evidence="2">The sequence shown here is derived from an EMBL/GenBank/DDBJ whole genome shotgun (WGS) entry which is preliminary data.</text>
</comment>
<dbReference type="SUPFAM" id="SSF48726">
    <property type="entry name" value="Immunoglobulin"/>
    <property type="match status" value="2"/>
</dbReference>
<evidence type="ECO:0000313" key="2">
    <source>
        <dbReference type="EMBL" id="KAA0711881.1"/>
    </source>
</evidence>
<keyword evidence="3" id="KW-1185">Reference proteome</keyword>
<proteinExistence type="predicted"/>
<gene>
    <name evidence="2" type="ORF">E1301_Tti013485</name>
</gene>
<dbReference type="InterPro" id="IPR013783">
    <property type="entry name" value="Ig-like_fold"/>
</dbReference>
<dbReference type="Proteomes" id="UP000324632">
    <property type="component" value="Chromosome 14"/>
</dbReference>
<organism evidence="2 3">
    <name type="scientific">Triplophysa tibetana</name>
    <dbReference type="NCBI Taxonomy" id="1572043"/>
    <lineage>
        <taxon>Eukaryota</taxon>
        <taxon>Metazoa</taxon>
        <taxon>Chordata</taxon>
        <taxon>Craniata</taxon>
        <taxon>Vertebrata</taxon>
        <taxon>Euteleostomi</taxon>
        <taxon>Actinopterygii</taxon>
        <taxon>Neopterygii</taxon>
        <taxon>Teleostei</taxon>
        <taxon>Ostariophysi</taxon>
        <taxon>Cypriniformes</taxon>
        <taxon>Nemacheilidae</taxon>
        <taxon>Triplophysa</taxon>
    </lineage>
</organism>
<accession>A0A5A9NSC7</accession>
<dbReference type="PANTHER" id="PTHR21063">
    <property type="entry name" value="LFA-3"/>
    <property type="match status" value="1"/>
</dbReference>
<dbReference type="InterPro" id="IPR036179">
    <property type="entry name" value="Ig-like_dom_sf"/>
</dbReference>
<evidence type="ECO:0000313" key="3">
    <source>
        <dbReference type="Proteomes" id="UP000324632"/>
    </source>
</evidence>
<dbReference type="EMBL" id="SOYY01000014">
    <property type="protein sequence ID" value="KAA0711881.1"/>
    <property type="molecule type" value="Genomic_DNA"/>
</dbReference>
<reference evidence="2 3" key="1">
    <citation type="journal article" date="2019" name="Mol. Ecol. Resour.">
        <title>Chromosome-level genome assembly of Triplophysa tibetana, a fish adapted to the harsh high-altitude environment of the Tibetan Plateau.</title>
        <authorList>
            <person name="Yang X."/>
            <person name="Liu H."/>
            <person name="Ma Z."/>
            <person name="Zou Y."/>
            <person name="Zou M."/>
            <person name="Mao Y."/>
            <person name="Li X."/>
            <person name="Wang H."/>
            <person name="Chen T."/>
            <person name="Wang W."/>
            <person name="Yang R."/>
        </authorList>
    </citation>
    <scope>NUCLEOTIDE SEQUENCE [LARGE SCALE GENOMIC DNA]</scope>
    <source>
        <strain evidence="2">TTIB1903HZAU</strain>
        <tissue evidence="2">Muscle</tissue>
    </source>
</reference>
<dbReference type="InterPro" id="IPR013106">
    <property type="entry name" value="Ig_V-set"/>
</dbReference>
<dbReference type="Gene3D" id="2.60.40.10">
    <property type="entry name" value="Immunoglobulins"/>
    <property type="match status" value="2"/>
</dbReference>
<name>A0A5A9NSC7_9TELE</name>